<dbReference type="SUPFAM" id="SSF56219">
    <property type="entry name" value="DNase I-like"/>
    <property type="match status" value="1"/>
</dbReference>
<dbReference type="PANTHER" id="PTHR46890:SF48">
    <property type="entry name" value="RNA-DIRECTED DNA POLYMERASE"/>
    <property type="match status" value="1"/>
</dbReference>
<dbReference type="Proteomes" id="UP000015106">
    <property type="component" value="Unassembled WGS sequence"/>
</dbReference>
<reference evidence="3" key="2">
    <citation type="submission" date="2022-06" db="UniProtKB">
        <authorList>
            <consortium name="EnsemblPlants"/>
        </authorList>
    </citation>
    <scope>IDENTIFICATION</scope>
</reference>
<reference evidence="4" key="1">
    <citation type="journal article" date="2013" name="Nature">
        <title>Draft genome of the wheat A-genome progenitor Triticum urartu.</title>
        <authorList>
            <person name="Ling H.Q."/>
            <person name="Zhao S."/>
            <person name="Liu D."/>
            <person name="Wang J."/>
            <person name="Sun H."/>
            <person name="Zhang C."/>
            <person name="Fan H."/>
            <person name="Li D."/>
            <person name="Dong L."/>
            <person name="Tao Y."/>
            <person name="Gao C."/>
            <person name="Wu H."/>
            <person name="Li Y."/>
            <person name="Cui Y."/>
            <person name="Guo X."/>
            <person name="Zheng S."/>
            <person name="Wang B."/>
            <person name="Yu K."/>
            <person name="Liang Q."/>
            <person name="Yang W."/>
            <person name="Lou X."/>
            <person name="Chen J."/>
            <person name="Feng M."/>
            <person name="Jian J."/>
            <person name="Zhang X."/>
            <person name="Luo G."/>
            <person name="Jiang Y."/>
            <person name="Liu J."/>
            <person name="Wang Z."/>
            <person name="Sha Y."/>
            <person name="Zhang B."/>
            <person name="Wu H."/>
            <person name="Tang D."/>
            <person name="Shen Q."/>
            <person name="Xue P."/>
            <person name="Zou S."/>
            <person name="Wang X."/>
            <person name="Liu X."/>
            <person name="Wang F."/>
            <person name="Yang Y."/>
            <person name="An X."/>
            <person name="Dong Z."/>
            <person name="Zhang K."/>
            <person name="Zhang X."/>
            <person name="Luo M.C."/>
            <person name="Dvorak J."/>
            <person name="Tong Y."/>
            <person name="Wang J."/>
            <person name="Yang H."/>
            <person name="Li Z."/>
            <person name="Wang D."/>
            <person name="Zhang A."/>
            <person name="Wang J."/>
        </authorList>
    </citation>
    <scope>NUCLEOTIDE SEQUENCE</scope>
    <source>
        <strain evidence="4">cv. G1812</strain>
    </source>
</reference>
<dbReference type="InterPro" id="IPR043502">
    <property type="entry name" value="DNA/RNA_pol_sf"/>
</dbReference>
<dbReference type="Pfam" id="PF00078">
    <property type="entry name" value="RVT_1"/>
    <property type="match status" value="1"/>
</dbReference>
<dbReference type="GO" id="GO:0003824">
    <property type="term" value="F:catalytic activity"/>
    <property type="evidence" value="ECO:0007669"/>
    <property type="project" value="InterPro"/>
</dbReference>
<evidence type="ECO:0000313" key="4">
    <source>
        <dbReference type="Proteomes" id="UP000015106"/>
    </source>
</evidence>
<dbReference type="SUPFAM" id="SSF56672">
    <property type="entry name" value="DNA/RNA polymerases"/>
    <property type="match status" value="1"/>
</dbReference>
<dbReference type="EnsemblPlants" id="TuG1812S0003098200.01.T01">
    <property type="protein sequence ID" value="TuG1812S0003098200.01.T01.s_cds18391"/>
    <property type="gene ID" value="TuG1812S0003098200.01"/>
</dbReference>
<keyword evidence="4" id="KW-1185">Reference proteome</keyword>
<evidence type="ECO:0000256" key="1">
    <source>
        <dbReference type="SAM" id="Coils"/>
    </source>
</evidence>
<evidence type="ECO:0000259" key="2">
    <source>
        <dbReference type="PROSITE" id="PS50878"/>
    </source>
</evidence>
<protein>
    <recommendedName>
        <fullName evidence="2">Reverse transcriptase domain-containing protein</fullName>
    </recommendedName>
</protein>
<dbReference type="AlphaFoldDB" id="A0A8R7VHX4"/>
<name>A0A8R7VHX4_TRIUA</name>
<organism evidence="3 4">
    <name type="scientific">Triticum urartu</name>
    <name type="common">Red wild einkorn</name>
    <name type="synonym">Crithodium urartu</name>
    <dbReference type="NCBI Taxonomy" id="4572"/>
    <lineage>
        <taxon>Eukaryota</taxon>
        <taxon>Viridiplantae</taxon>
        <taxon>Streptophyta</taxon>
        <taxon>Embryophyta</taxon>
        <taxon>Tracheophyta</taxon>
        <taxon>Spermatophyta</taxon>
        <taxon>Magnoliopsida</taxon>
        <taxon>Liliopsida</taxon>
        <taxon>Poales</taxon>
        <taxon>Poaceae</taxon>
        <taxon>BOP clade</taxon>
        <taxon>Pooideae</taxon>
        <taxon>Triticodae</taxon>
        <taxon>Triticeae</taxon>
        <taxon>Triticinae</taxon>
        <taxon>Triticum</taxon>
    </lineage>
</organism>
<dbReference type="InterPro" id="IPR005135">
    <property type="entry name" value="Endo/exonuclease/phosphatase"/>
</dbReference>
<dbReference type="PROSITE" id="PS50878">
    <property type="entry name" value="RT_POL"/>
    <property type="match status" value="1"/>
</dbReference>
<evidence type="ECO:0000313" key="3">
    <source>
        <dbReference type="EnsemblPlants" id="TuG1812S0003098200.01.T01.s_cds18391"/>
    </source>
</evidence>
<dbReference type="Gramene" id="TuG1812S0003098200.01.T01">
    <property type="protein sequence ID" value="TuG1812S0003098200.01.T01.s_cds18391"/>
    <property type="gene ID" value="TuG1812S0003098200.01"/>
</dbReference>
<dbReference type="InterPro" id="IPR000477">
    <property type="entry name" value="RT_dom"/>
</dbReference>
<dbReference type="Gene3D" id="3.60.10.10">
    <property type="entry name" value="Endonuclease/exonuclease/phosphatase"/>
    <property type="match status" value="1"/>
</dbReference>
<dbReference type="InterPro" id="IPR052343">
    <property type="entry name" value="Retrotransposon-Effector_Assoc"/>
</dbReference>
<dbReference type="Pfam" id="PF03372">
    <property type="entry name" value="Exo_endo_phos"/>
    <property type="match status" value="1"/>
</dbReference>
<sequence>MNCLSWNCRGAANKPTVRELVGMVKSSQAKIVFLCETRQSSEKVKRLHGRLGLKGFSGVSSNGLSGGLALFWCDSLHVEVQSSNERYIDAYVRLSDHDPLWRLTCVYGEPRTENRHNMWTIMQNLKQQSDLPWCVIGDFNEALWSFEHFFTTPCNEAQMLAFRDTLEVCGLIDLGFSGLPFTYENKQKGRKNVRVRLDRAVADNRWRDIFSEAHVVHKVSPCSDHSPLMLKCIKEERNNIRTNFRRYETYWERDESLPERVAAAWEKAGQKFSLGDIRSGLAKIMMELHAWGKEKFGNIIKELEQSRTRLEELMRMNADRNEIRKVSDHMQELLYREEMLWMQRSRVDWLREGDRNTNFFQSRAVWQARKNKVKRLIDDEGCSHGDHKVLSSMVTSYFQTSFTCDTTLEQQSLLDLYEEKVTPGMNEQLCAEFSEKEISDSLFQMGPLKAPGKDGFPARFFQRNWLVMKAEIVKAVHDFFRTGCMPEGVNETVIVLIPKVDDPVRLTDFRPISLCNVIYKIVAKCLVNSLRPILDDIISPYQSVFVPGRLITDNALLAFECLHFLQHEKNPENNFCAYKLDLSKAYDRVDWGFLKQAMEKLGFSHQWVQWIMTCVTSVRYSVKFNGAILDSFAPTRGLRQGDPVSAFLFLFVADGLSALLRQGVESQEFQPLKICNRALGISHLLFADDTLLFFKANTTQATYVKSIIQRYTRATGQLINPQKCSIQFGDNCPVDTQNEIGQVLQVQKMEFEGKYLGLPTPDGRMHKGKFQMLQASLSKRIMAWGDTL</sequence>
<feature type="coiled-coil region" evidence="1">
    <location>
        <begin position="293"/>
        <end position="320"/>
    </location>
</feature>
<dbReference type="CDD" id="cd01650">
    <property type="entry name" value="RT_nLTR_like"/>
    <property type="match status" value="1"/>
</dbReference>
<dbReference type="PANTHER" id="PTHR46890">
    <property type="entry name" value="NON-LTR RETROLELEMENT REVERSE TRANSCRIPTASE-LIKE PROTEIN-RELATED"/>
    <property type="match status" value="1"/>
</dbReference>
<feature type="domain" description="Reverse transcriptase" evidence="2">
    <location>
        <begin position="478"/>
        <end position="760"/>
    </location>
</feature>
<proteinExistence type="predicted"/>
<accession>A0A8R7VHX4</accession>
<dbReference type="InterPro" id="IPR036691">
    <property type="entry name" value="Endo/exonu/phosph_ase_sf"/>
</dbReference>
<keyword evidence="1" id="KW-0175">Coiled coil</keyword>